<evidence type="ECO:0000313" key="2">
    <source>
        <dbReference type="Proteomes" id="UP001595645"/>
    </source>
</evidence>
<reference evidence="2" key="1">
    <citation type="journal article" date="2019" name="Int. J. Syst. Evol. Microbiol.">
        <title>The Global Catalogue of Microorganisms (GCM) 10K type strain sequencing project: providing services to taxonomists for standard genome sequencing and annotation.</title>
        <authorList>
            <consortium name="The Broad Institute Genomics Platform"/>
            <consortium name="The Broad Institute Genome Sequencing Center for Infectious Disease"/>
            <person name="Wu L."/>
            <person name="Ma J."/>
        </authorList>
    </citation>
    <scope>NUCLEOTIDE SEQUENCE [LARGE SCALE GENOMIC DNA]</scope>
    <source>
        <strain evidence="2">CGMCC 4.7676</strain>
    </source>
</reference>
<comment type="caution">
    <text evidence="1">The sequence shown here is derived from an EMBL/GenBank/DDBJ whole genome shotgun (WGS) entry which is preliminary data.</text>
</comment>
<gene>
    <name evidence="1" type="ORF">ACFOSH_06170</name>
</gene>
<sequence>MTSTNWSPIPHASSRNAFPLVAGLAVALTLGAGVGVVAATYPRALGANAVPPVPATVTVTAEAAPAPTVTVPAPPVTSGRAAVVTPADRFADGTYLVGTEVEAGSYRSPGPVSGGNGHCYWARLRTDGVSKIVADQLTTGAARFTTRKGEYVQVAGCEFARSQ</sequence>
<protein>
    <recommendedName>
        <fullName evidence="3">Serine/threonine protein kinase</fullName>
    </recommendedName>
</protein>
<accession>A0ABV7NQU3</accession>
<keyword evidence="2" id="KW-1185">Reference proteome</keyword>
<organism evidence="1 2">
    <name type="scientific">Amycolatopsis speibonae</name>
    <dbReference type="NCBI Taxonomy" id="1450224"/>
    <lineage>
        <taxon>Bacteria</taxon>
        <taxon>Bacillati</taxon>
        <taxon>Actinomycetota</taxon>
        <taxon>Actinomycetes</taxon>
        <taxon>Pseudonocardiales</taxon>
        <taxon>Pseudonocardiaceae</taxon>
        <taxon>Amycolatopsis</taxon>
    </lineage>
</organism>
<dbReference type="EMBL" id="JBHRWK010000012">
    <property type="protein sequence ID" value="MFC3449015.1"/>
    <property type="molecule type" value="Genomic_DNA"/>
</dbReference>
<name>A0ABV7NQU3_9PSEU</name>
<dbReference type="Proteomes" id="UP001595645">
    <property type="component" value="Unassembled WGS sequence"/>
</dbReference>
<evidence type="ECO:0008006" key="3">
    <source>
        <dbReference type="Google" id="ProtNLM"/>
    </source>
</evidence>
<dbReference type="RefSeq" id="WP_378237707.1">
    <property type="nucleotide sequence ID" value="NZ_JBHRWK010000012.1"/>
</dbReference>
<evidence type="ECO:0000313" key="1">
    <source>
        <dbReference type="EMBL" id="MFC3449015.1"/>
    </source>
</evidence>
<proteinExistence type="predicted"/>